<feature type="signal peptide" evidence="3">
    <location>
        <begin position="1"/>
        <end position="20"/>
    </location>
</feature>
<keyword evidence="2" id="KW-1133">Transmembrane helix</keyword>
<dbReference type="EMBL" id="PXOG01000167">
    <property type="protein sequence ID" value="RGP70876.1"/>
    <property type="molecule type" value="Genomic_DNA"/>
</dbReference>
<evidence type="ECO:0000256" key="3">
    <source>
        <dbReference type="SAM" id="SignalP"/>
    </source>
</evidence>
<evidence type="ECO:0000313" key="4">
    <source>
        <dbReference type="EMBL" id="RGP70876.1"/>
    </source>
</evidence>
<keyword evidence="2" id="KW-0472">Membrane</keyword>
<feature type="region of interest" description="Disordered" evidence="1">
    <location>
        <begin position="218"/>
        <end position="245"/>
    </location>
</feature>
<gene>
    <name evidence="4" type="ORF">FLONG3_7332</name>
</gene>
<dbReference type="STRING" id="694270.A0A395SEP0"/>
<proteinExistence type="predicted"/>
<dbReference type="OrthoDB" id="5096837at2759"/>
<accession>A0A395SEP0</accession>
<feature type="compositionally biased region" description="Polar residues" evidence="1">
    <location>
        <begin position="220"/>
        <end position="229"/>
    </location>
</feature>
<organism evidence="4 5">
    <name type="scientific">Fusarium longipes</name>
    <dbReference type="NCBI Taxonomy" id="694270"/>
    <lineage>
        <taxon>Eukaryota</taxon>
        <taxon>Fungi</taxon>
        <taxon>Dikarya</taxon>
        <taxon>Ascomycota</taxon>
        <taxon>Pezizomycotina</taxon>
        <taxon>Sordariomycetes</taxon>
        <taxon>Hypocreomycetidae</taxon>
        <taxon>Hypocreales</taxon>
        <taxon>Nectriaceae</taxon>
        <taxon>Fusarium</taxon>
    </lineage>
</organism>
<keyword evidence="3" id="KW-0732">Signal</keyword>
<dbReference type="AlphaFoldDB" id="A0A395SEP0"/>
<feature type="chain" id="PRO_5017286799" evidence="3">
    <location>
        <begin position="21"/>
        <end position="272"/>
    </location>
</feature>
<name>A0A395SEP0_9HYPO</name>
<evidence type="ECO:0000256" key="1">
    <source>
        <dbReference type="SAM" id="MobiDB-lite"/>
    </source>
</evidence>
<reference evidence="4 5" key="1">
    <citation type="journal article" date="2018" name="PLoS Pathog.">
        <title>Evolution of structural diversity of trichothecenes, a family of toxins produced by plant pathogenic and entomopathogenic fungi.</title>
        <authorList>
            <person name="Proctor R.H."/>
            <person name="McCormick S.P."/>
            <person name="Kim H.S."/>
            <person name="Cardoza R.E."/>
            <person name="Stanley A.M."/>
            <person name="Lindo L."/>
            <person name="Kelly A."/>
            <person name="Brown D.W."/>
            <person name="Lee T."/>
            <person name="Vaughan M.M."/>
            <person name="Alexander N.J."/>
            <person name="Busman M."/>
            <person name="Gutierrez S."/>
        </authorList>
    </citation>
    <scope>NUCLEOTIDE SEQUENCE [LARGE SCALE GENOMIC DNA]</scope>
    <source>
        <strain evidence="4 5">NRRL 20695</strain>
    </source>
</reference>
<dbReference type="Proteomes" id="UP000266234">
    <property type="component" value="Unassembled WGS sequence"/>
</dbReference>
<feature type="transmembrane region" description="Helical" evidence="2">
    <location>
        <begin position="186"/>
        <end position="209"/>
    </location>
</feature>
<protein>
    <submittedName>
        <fullName evidence="4">Uncharacterized protein</fullName>
    </submittedName>
</protein>
<sequence length="272" mass="29945">MHSLSQPLVSLLSFVTYVQCVTFFLYPGNLPDTAKPPNLDNNQRYNIGQSIPVKWRTDLTSLSLGVSQVLSNGTEILYMIECECSICHALLIDNPDRVILDNTTDRSSYWEADYTAQNGFQKEDDSSEEWGSDGVFWFQLYNDTDVKGENPIAVSQPFNVSTFNENQDTDTEDHYIEVNSGLSAGAGAGIAVGAIVGVLLLAGLGFFLWKRSRKSKDTAAHQQTSESHLQPQPVPQQQGVYEYSHQLPASPASNVVVKPELASESANIHEAP</sequence>
<keyword evidence="5" id="KW-1185">Reference proteome</keyword>
<evidence type="ECO:0000313" key="5">
    <source>
        <dbReference type="Proteomes" id="UP000266234"/>
    </source>
</evidence>
<comment type="caution">
    <text evidence="4">The sequence shown here is derived from an EMBL/GenBank/DDBJ whole genome shotgun (WGS) entry which is preliminary data.</text>
</comment>
<evidence type="ECO:0000256" key="2">
    <source>
        <dbReference type="SAM" id="Phobius"/>
    </source>
</evidence>
<keyword evidence="2" id="KW-0812">Transmembrane</keyword>